<organism evidence="1 2">
    <name type="scientific">Dipteronia dyeriana</name>
    <dbReference type="NCBI Taxonomy" id="168575"/>
    <lineage>
        <taxon>Eukaryota</taxon>
        <taxon>Viridiplantae</taxon>
        <taxon>Streptophyta</taxon>
        <taxon>Embryophyta</taxon>
        <taxon>Tracheophyta</taxon>
        <taxon>Spermatophyta</taxon>
        <taxon>Magnoliopsida</taxon>
        <taxon>eudicotyledons</taxon>
        <taxon>Gunneridae</taxon>
        <taxon>Pentapetalae</taxon>
        <taxon>rosids</taxon>
        <taxon>malvids</taxon>
        <taxon>Sapindales</taxon>
        <taxon>Sapindaceae</taxon>
        <taxon>Hippocastanoideae</taxon>
        <taxon>Acereae</taxon>
        <taxon>Dipteronia</taxon>
    </lineage>
</organism>
<dbReference type="PANTHER" id="PTHR31286">
    <property type="entry name" value="GLYCINE-RICH CELL WALL STRUCTURAL PROTEIN 1.8-LIKE"/>
    <property type="match status" value="1"/>
</dbReference>
<dbReference type="Proteomes" id="UP001280121">
    <property type="component" value="Unassembled WGS sequence"/>
</dbReference>
<dbReference type="AlphaFoldDB" id="A0AAD9TL71"/>
<reference evidence="1" key="1">
    <citation type="journal article" date="2023" name="Plant J.">
        <title>Genome sequences and population genomics provide insights into the demographic history, inbreeding, and mutation load of two 'living fossil' tree species of Dipteronia.</title>
        <authorList>
            <person name="Feng Y."/>
            <person name="Comes H.P."/>
            <person name="Chen J."/>
            <person name="Zhu S."/>
            <person name="Lu R."/>
            <person name="Zhang X."/>
            <person name="Li P."/>
            <person name="Qiu J."/>
            <person name="Olsen K.M."/>
            <person name="Qiu Y."/>
        </authorList>
    </citation>
    <scope>NUCLEOTIDE SEQUENCE</scope>
    <source>
        <strain evidence="1">KIB01</strain>
    </source>
</reference>
<keyword evidence="2" id="KW-1185">Reference proteome</keyword>
<dbReference type="InterPro" id="IPR040256">
    <property type="entry name" value="At4g02000-like"/>
</dbReference>
<comment type="caution">
    <text evidence="1">The sequence shown here is derived from an EMBL/GenBank/DDBJ whole genome shotgun (WGS) entry which is preliminary data.</text>
</comment>
<accession>A0AAD9TL71</accession>
<dbReference type="PANTHER" id="PTHR31286:SF167">
    <property type="entry name" value="OS09G0268800 PROTEIN"/>
    <property type="match status" value="1"/>
</dbReference>
<gene>
    <name evidence="1" type="ORF">Ddye_025930</name>
</gene>
<sequence>MEDRRMVLQGGPWRFDKALLVLEEPKGKGDIREMAFNRVAFWVKIHNVPLLCMTKEIGVFLEKMLGEVRDIDVGPSVECVGKYIRVRVVINVEEPLHGSYD</sequence>
<name>A0AAD9TL71_9ROSI</name>
<dbReference type="EMBL" id="JANJYI010000008">
    <property type="protein sequence ID" value="KAK2638135.1"/>
    <property type="molecule type" value="Genomic_DNA"/>
</dbReference>
<evidence type="ECO:0000313" key="1">
    <source>
        <dbReference type="EMBL" id="KAK2638135.1"/>
    </source>
</evidence>
<protein>
    <recommendedName>
        <fullName evidence="3">DUF4283 domain-containing protein</fullName>
    </recommendedName>
</protein>
<evidence type="ECO:0000313" key="2">
    <source>
        <dbReference type="Proteomes" id="UP001280121"/>
    </source>
</evidence>
<proteinExistence type="predicted"/>
<evidence type="ECO:0008006" key="3">
    <source>
        <dbReference type="Google" id="ProtNLM"/>
    </source>
</evidence>